<dbReference type="SUPFAM" id="SSF160904">
    <property type="entry name" value="Jann2411-like"/>
    <property type="match status" value="1"/>
</dbReference>
<keyword evidence="3" id="KW-1185">Reference proteome</keyword>
<gene>
    <name evidence="2" type="ORF">SAMN05661093_01563</name>
</gene>
<dbReference type="Gene3D" id="1.10.3300.10">
    <property type="entry name" value="Jann2411-like domain"/>
    <property type="match status" value="1"/>
</dbReference>
<dbReference type="InterPro" id="IPR010852">
    <property type="entry name" value="ABATE"/>
</dbReference>
<dbReference type="AlphaFoldDB" id="A0A1W2BBU1"/>
<dbReference type="PANTHER" id="PTHR35525:SF3">
    <property type="entry name" value="BLL6575 PROTEIN"/>
    <property type="match status" value="1"/>
</dbReference>
<dbReference type="InterPro" id="IPR023286">
    <property type="entry name" value="ABATE_dom_sf"/>
</dbReference>
<feature type="domain" description="Zinc finger CGNR" evidence="1">
    <location>
        <begin position="150"/>
        <end position="191"/>
    </location>
</feature>
<organism evidence="2 3">
    <name type="scientific">Kibdelosporangium aridum</name>
    <dbReference type="NCBI Taxonomy" id="2030"/>
    <lineage>
        <taxon>Bacteria</taxon>
        <taxon>Bacillati</taxon>
        <taxon>Actinomycetota</taxon>
        <taxon>Actinomycetes</taxon>
        <taxon>Pseudonocardiales</taxon>
        <taxon>Pseudonocardiaceae</taxon>
        <taxon>Kibdelosporangium</taxon>
    </lineage>
</organism>
<protein>
    <submittedName>
        <fullName evidence="2">CGNR zinc finger domain-containing protein</fullName>
    </submittedName>
</protein>
<dbReference type="Proteomes" id="UP000192674">
    <property type="component" value="Unassembled WGS sequence"/>
</dbReference>
<reference evidence="2 3" key="1">
    <citation type="submission" date="2017-04" db="EMBL/GenBank/DDBJ databases">
        <authorList>
            <person name="Afonso C.L."/>
            <person name="Miller P.J."/>
            <person name="Scott M.A."/>
            <person name="Spackman E."/>
            <person name="Goraichik I."/>
            <person name="Dimitrov K.M."/>
            <person name="Suarez D.L."/>
            <person name="Swayne D.E."/>
        </authorList>
    </citation>
    <scope>NUCLEOTIDE SEQUENCE [LARGE SCALE GENOMIC DNA]</scope>
    <source>
        <strain evidence="2 3">DSM 43828</strain>
    </source>
</reference>
<proteinExistence type="predicted"/>
<dbReference type="InterPro" id="IPR021005">
    <property type="entry name" value="Znf_CGNR"/>
</dbReference>
<evidence type="ECO:0000259" key="1">
    <source>
        <dbReference type="Pfam" id="PF11706"/>
    </source>
</evidence>
<dbReference type="PANTHER" id="PTHR35525">
    <property type="entry name" value="BLL6575 PROTEIN"/>
    <property type="match status" value="1"/>
</dbReference>
<evidence type="ECO:0000313" key="2">
    <source>
        <dbReference type="EMBL" id="SMC70457.1"/>
    </source>
</evidence>
<evidence type="ECO:0000313" key="3">
    <source>
        <dbReference type="Proteomes" id="UP000192674"/>
    </source>
</evidence>
<dbReference type="EMBL" id="FWXV01000001">
    <property type="protein sequence ID" value="SMC70457.1"/>
    <property type="molecule type" value="Genomic_DNA"/>
</dbReference>
<sequence>MGQPQLGQVVVTRPAWCNGLMHFNPYGGPAAELAAALVNIDRGAEDTVELIGQIVPKYHRSAEAITPESAAQILAWADRLSPVFGQADLDRLVDAVNGLLADSASRPYISRHDGRDPHIHYAHEHDDIVTRVKAFTAAGLAHVLCLDPARLGRCDNDGCEVVYVDTSRNGRRRFCSTRCATRVHVADHRSRVARVV</sequence>
<dbReference type="Pfam" id="PF11706">
    <property type="entry name" value="zf-CGNR"/>
    <property type="match status" value="1"/>
</dbReference>
<accession>A0A1W2BBU1</accession>
<name>A0A1W2BBU1_KIBAR</name>